<dbReference type="SUPFAM" id="SSF53300">
    <property type="entry name" value="vWA-like"/>
    <property type="match status" value="1"/>
</dbReference>
<accession>A0A7Y2H123</accession>
<dbReference type="InterPro" id="IPR002881">
    <property type="entry name" value="DUF58"/>
</dbReference>
<dbReference type="InterPro" id="IPR036465">
    <property type="entry name" value="vWFA_dom_sf"/>
</dbReference>
<evidence type="ECO:0000313" key="2">
    <source>
        <dbReference type="EMBL" id="NNF05197.1"/>
    </source>
</evidence>
<dbReference type="Proteomes" id="UP000547674">
    <property type="component" value="Unassembled WGS sequence"/>
</dbReference>
<dbReference type="EMBL" id="JABDJR010000009">
    <property type="protein sequence ID" value="NNF05197.1"/>
    <property type="molecule type" value="Genomic_DNA"/>
</dbReference>
<dbReference type="Pfam" id="PF01882">
    <property type="entry name" value="DUF58"/>
    <property type="match status" value="1"/>
</dbReference>
<evidence type="ECO:0000313" key="3">
    <source>
        <dbReference type="Proteomes" id="UP000547674"/>
    </source>
</evidence>
<name>A0A7Y2H123_UNCEI</name>
<proteinExistence type="predicted"/>
<organism evidence="2 3">
    <name type="scientific">Eiseniibacteriota bacterium</name>
    <dbReference type="NCBI Taxonomy" id="2212470"/>
    <lineage>
        <taxon>Bacteria</taxon>
        <taxon>Candidatus Eiseniibacteriota</taxon>
    </lineage>
</organism>
<dbReference type="CDD" id="cd00198">
    <property type="entry name" value="vWFA"/>
    <property type="match status" value="1"/>
</dbReference>
<evidence type="ECO:0000259" key="1">
    <source>
        <dbReference type="SMART" id="SM00327"/>
    </source>
</evidence>
<dbReference type="AlphaFoldDB" id="A0A7Y2H123"/>
<comment type="caution">
    <text evidence="2">The sequence shown here is derived from an EMBL/GenBank/DDBJ whole genome shotgun (WGS) entry which is preliminary data.</text>
</comment>
<dbReference type="SMART" id="SM00327">
    <property type="entry name" value="VWA"/>
    <property type="match status" value="1"/>
</dbReference>
<dbReference type="InterPro" id="IPR002035">
    <property type="entry name" value="VWF_A"/>
</dbReference>
<dbReference type="PANTHER" id="PTHR33608">
    <property type="entry name" value="BLL2464 PROTEIN"/>
    <property type="match status" value="1"/>
</dbReference>
<feature type="domain" description="VWFA" evidence="1">
    <location>
        <begin position="76"/>
        <end position="238"/>
    </location>
</feature>
<dbReference type="Gene3D" id="3.40.50.410">
    <property type="entry name" value="von Willebrand factor, type A domain"/>
    <property type="match status" value="1"/>
</dbReference>
<gene>
    <name evidence="2" type="ORF">HKN21_00420</name>
</gene>
<dbReference type="PANTHER" id="PTHR33608:SF6">
    <property type="entry name" value="BLL2464 PROTEIN"/>
    <property type="match status" value="1"/>
</dbReference>
<protein>
    <submittedName>
        <fullName evidence="2">DUF58 domain-containing protein</fullName>
    </submittedName>
</protein>
<sequence length="293" mass="33526">MIPREILRKVRRIEIRTRHLVSDLFGGEYHSVFKGKGMEFAEVREYAPGDDIRSIDWNVTARTGHPHVKILQEERELTVFFLVDLSGSQRFGSKNRFKAELAAEVGALLSLSAVQNNDKVGLILFSNAIELYVPPGKGRRHVLRVVREILAFEGKGQGTDLTMALNHLVQVQKRKAVVFVVSDFFTENYERSLKIASKKHDVVALRLRDPRERDLPSMGVISLRALEDGREATIDSSDPRVRRAFGEEVRRRETSFQDAVRSAGVDYVDLWTHEDVTRPLSAFFKKRTQRGRR</sequence>
<reference evidence="2 3" key="1">
    <citation type="submission" date="2020-03" db="EMBL/GenBank/DDBJ databases">
        <title>Metabolic flexibility allows generalist bacteria to become dominant in a frequently disturbed ecosystem.</title>
        <authorList>
            <person name="Chen Y.-J."/>
            <person name="Leung P.M."/>
            <person name="Bay S.K."/>
            <person name="Hugenholtz P."/>
            <person name="Kessler A.J."/>
            <person name="Shelley G."/>
            <person name="Waite D.W."/>
            <person name="Cook P.L."/>
            <person name="Greening C."/>
        </authorList>
    </citation>
    <scope>NUCLEOTIDE SEQUENCE [LARGE SCALE GENOMIC DNA]</scope>
    <source>
        <strain evidence="2">SS_bin_28</strain>
    </source>
</reference>